<reference evidence="6" key="3">
    <citation type="submission" date="2024-01" db="EMBL/GenBank/DDBJ databases">
        <authorList>
            <person name="Coelho M.A."/>
            <person name="David-Palma M."/>
            <person name="Shea T."/>
            <person name="Sun S."/>
            <person name="Cuomo C.A."/>
            <person name="Heitman J."/>
        </authorList>
    </citation>
    <scope>NUCLEOTIDE SEQUENCE</scope>
    <source>
        <strain evidence="6">CBS 7841</strain>
    </source>
</reference>
<dbReference type="InterPro" id="IPR015033">
    <property type="entry name" value="HBS1-like_N"/>
</dbReference>
<dbReference type="RefSeq" id="XP_066067336.1">
    <property type="nucleotide sequence ID" value="XM_066211239.1"/>
</dbReference>
<dbReference type="AlphaFoldDB" id="A0A1E3IGY3"/>
<reference evidence="6" key="1">
    <citation type="submission" date="2016-06" db="EMBL/GenBank/DDBJ databases">
        <authorList>
            <person name="Cuomo C."/>
            <person name="Litvintseva A."/>
            <person name="Heitman J."/>
            <person name="Chen Y."/>
            <person name="Sun S."/>
            <person name="Springer D."/>
            <person name="Dromer F."/>
            <person name="Young S."/>
            <person name="Zeng Q."/>
            <person name="Chapman S."/>
            <person name="Gujja S."/>
            <person name="Saif S."/>
            <person name="Birren B."/>
        </authorList>
    </citation>
    <scope>NUCLEOTIDE SEQUENCE</scope>
    <source>
        <strain evidence="6">CBS 7841</strain>
    </source>
</reference>
<accession>A0A1E3IGY3</accession>
<feature type="region of interest" description="Disordered" evidence="5">
    <location>
        <begin position="226"/>
        <end position="246"/>
    </location>
</feature>
<evidence type="ECO:0000256" key="1">
    <source>
        <dbReference type="ARBA" id="ARBA00004496"/>
    </source>
</evidence>
<dbReference type="Pfam" id="PF08938">
    <property type="entry name" value="HBS1_N"/>
    <property type="match status" value="1"/>
</dbReference>
<dbReference type="EMBL" id="CP143785">
    <property type="protein sequence ID" value="WVN86636.1"/>
    <property type="molecule type" value="Genomic_DNA"/>
</dbReference>
<evidence type="ECO:0000256" key="2">
    <source>
        <dbReference type="ARBA" id="ARBA00022490"/>
    </source>
</evidence>
<feature type="compositionally biased region" description="Low complexity" evidence="5">
    <location>
        <begin position="133"/>
        <end position="146"/>
    </location>
</feature>
<dbReference type="KEGG" id="cdep:91086017"/>
<keyword evidence="3" id="KW-0378">Hydrolase</keyword>
<proteinExistence type="predicted"/>
<dbReference type="GO" id="GO:0016787">
    <property type="term" value="F:hydrolase activity"/>
    <property type="evidence" value="ECO:0007669"/>
    <property type="project" value="UniProtKB-KW"/>
</dbReference>
<dbReference type="GO" id="GO:0005737">
    <property type="term" value="C:cytoplasm"/>
    <property type="evidence" value="ECO:0007669"/>
    <property type="project" value="UniProtKB-SubCell"/>
</dbReference>
<evidence type="ECO:0000313" key="6">
    <source>
        <dbReference type="EMBL" id="WVN86636.1"/>
    </source>
</evidence>
<dbReference type="OrthoDB" id="342024at2759"/>
<reference evidence="6" key="2">
    <citation type="journal article" date="2022" name="Elife">
        <title>Obligate sexual reproduction of a homothallic fungus closely related to the Cryptococcus pathogenic species complex.</title>
        <authorList>
            <person name="Passer A.R."/>
            <person name="Clancey S.A."/>
            <person name="Shea T."/>
            <person name="David-Palma M."/>
            <person name="Averette A.F."/>
            <person name="Boekhout T."/>
            <person name="Porcel B.M."/>
            <person name="Nowrousian M."/>
            <person name="Cuomo C.A."/>
            <person name="Sun S."/>
            <person name="Heitman J."/>
            <person name="Coelho M.A."/>
        </authorList>
    </citation>
    <scope>NUCLEOTIDE SEQUENCE</scope>
    <source>
        <strain evidence="6">CBS 7841</strain>
    </source>
</reference>
<dbReference type="GeneID" id="91086017"/>
<organism evidence="6 7">
    <name type="scientific">Cryptococcus depauperatus CBS 7841</name>
    <dbReference type="NCBI Taxonomy" id="1295531"/>
    <lineage>
        <taxon>Eukaryota</taxon>
        <taxon>Fungi</taxon>
        <taxon>Dikarya</taxon>
        <taxon>Basidiomycota</taxon>
        <taxon>Agaricomycotina</taxon>
        <taxon>Tremellomycetes</taxon>
        <taxon>Tremellales</taxon>
        <taxon>Cryptococcaceae</taxon>
        <taxon>Cryptococcus</taxon>
    </lineage>
</organism>
<feature type="region of interest" description="Disordered" evidence="5">
    <location>
        <begin position="127"/>
        <end position="148"/>
    </location>
</feature>
<dbReference type="VEuPathDB" id="FungiDB:L203_03043"/>
<keyword evidence="2" id="KW-0963">Cytoplasm</keyword>
<evidence type="ECO:0000256" key="5">
    <source>
        <dbReference type="SAM" id="MobiDB-lite"/>
    </source>
</evidence>
<name>A0A1E3IGY3_9TREE</name>
<gene>
    <name evidence="6" type="ORF">L203_101804</name>
</gene>
<evidence type="ECO:0000256" key="4">
    <source>
        <dbReference type="ARBA" id="ARBA00022917"/>
    </source>
</evidence>
<sequence length="367" mass="39868">MSRHRFVRNLDLDEEMDDGEEEVSMTQEEAAQMAKAIPIVRNLLKDIKPPIADDAIADSLWHYWFDAEKAAAWLRQDREKQGEAPPLYLVPTPAQEPRKRPYNLLSASVAKKDELQPPLTALQRLSLARRQNSSSSTAPSLVSSASNPGDKQLSKLAILAQKRKETAQAISSEPAITSSVISDKLSLPINATQTSGELEKKPLSKLAQKMAAAKAAREAAVAAAVRAETDSRNQSDGAEGPEMELDGYSSQTDAFIASDTSLFSSSTSKSKPTTSGPSSFFSVLTSTCPTTPKYNQTQYLTIEPAPINLHAPLVTDVNALVKRFADVFVESPDEFVLRKRQGRAGTVDIQTAIKKQATGFGIKPKAK</sequence>
<comment type="subcellular location">
    <subcellularLocation>
        <location evidence="1">Cytoplasm</location>
    </subcellularLocation>
</comment>
<protein>
    <submittedName>
        <fullName evidence="6">Uncharacterized protein</fullName>
    </submittedName>
</protein>
<dbReference type="GO" id="GO:0006412">
    <property type="term" value="P:translation"/>
    <property type="evidence" value="ECO:0007669"/>
    <property type="project" value="UniProtKB-KW"/>
</dbReference>
<evidence type="ECO:0000256" key="3">
    <source>
        <dbReference type="ARBA" id="ARBA00022801"/>
    </source>
</evidence>
<dbReference type="Proteomes" id="UP000094043">
    <property type="component" value="Chromosome 2"/>
</dbReference>
<evidence type="ECO:0000313" key="7">
    <source>
        <dbReference type="Proteomes" id="UP000094043"/>
    </source>
</evidence>
<keyword evidence="4" id="KW-0648">Protein biosynthesis</keyword>
<keyword evidence="7" id="KW-1185">Reference proteome</keyword>